<evidence type="ECO:0000256" key="1">
    <source>
        <dbReference type="SAM" id="SignalP"/>
    </source>
</evidence>
<sequence length="110" mass="11869">MKRKAIPLLVLSALLLSACTTRVADLTVASSKNMNLNSTKLAYGKRVQGIHQSASIANMKEAMDRAIEQDRCVVGLSDVVISVKQGFFTVGYVVKGTQIIDRSLPGCSNR</sequence>
<reference evidence="2 3" key="1">
    <citation type="submission" date="2018-06" db="EMBL/GenBank/DDBJ databases">
        <authorList>
            <consortium name="Pathogen Informatics"/>
            <person name="Doyle S."/>
        </authorList>
    </citation>
    <scope>NUCLEOTIDE SEQUENCE [LARGE SCALE GENOMIC DNA]</scope>
    <source>
        <strain evidence="2 3">NCTC12872</strain>
    </source>
</reference>
<evidence type="ECO:0008006" key="4">
    <source>
        <dbReference type="Google" id="ProtNLM"/>
    </source>
</evidence>
<dbReference type="OrthoDB" id="5405846at2"/>
<accession>A0A379CB26</accession>
<name>A0A379CB26_9PAST</name>
<keyword evidence="1" id="KW-0732">Signal</keyword>
<protein>
    <recommendedName>
        <fullName evidence="4">Lipoprotein</fullName>
    </recommendedName>
</protein>
<feature type="chain" id="PRO_5017011586" description="Lipoprotein" evidence="1">
    <location>
        <begin position="24"/>
        <end position="110"/>
    </location>
</feature>
<evidence type="ECO:0000313" key="3">
    <source>
        <dbReference type="Proteomes" id="UP000255417"/>
    </source>
</evidence>
<keyword evidence="3" id="KW-1185">Reference proteome</keyword>
<evidence type="ECO:0000313" key="2">
    <source>
        <dbReference type="EMBL" id="SUB59592.1"/>
    </source>
</evidence>
<dbReference type="Proteomes" id="UP000255417">
    <property type="component" value="Unassembled WGS sequence"/>
</dbReference>
<gene>
    <name evidence="2" type="ORF">NCTC12872_01586</name>
</gene>
<dbReference type="PROSITE" id="PS51257">
    <property type="entry name" value="PROKAR_LIPOPROTEIN"/>
    <property type="match status" value="1"/>
</dbReference>
<proteinExistence type="predicted"/>
<feature type="signal peptide" evidence="1">
    <location>
        <begin position="1"/>
        <end position="23"/>
    </location>
</feature>
<organism evidence="2 3">
    <name type="scientific">Phocoenobacter uteri</name>
    <dbReference type="NCBI Taxonomy" id="146806"/>
    <lineage>
        <taxon>Bacteria</taxon>
        <taxon>Pseudomonadati</taxon>
        <taxon>Pseudomonadota</taxon>
        <taxon>Gammaproteobacteria</taxon>
        <taxon>Pasteurellales</taxon>
        <taxon>Pasteurellaceae</taxon>
        <taxon>Phocoenobacter</taxon>
    </lineage>
</organism>
<dbReference type="EMBL" id="UGTA01000001">
    <property type="protein sequence ID" value="SUB59592.1"/>
    <property type="molecule type" value="Genomic_DNA"/>
</dbReference>
<dbReference type="AlphaFoldDB" id="A0A379CB26"/>